<protein>
    <submittedName>
        <fullName evidence="1">DUF2960 domain-containing protein</fullName>
    </submittedName>
</protein>
<keyword evidence="2" id="KW-1185">Reference proteome</keyword>
<accession>A0ABU9H7L8</accession>
<evidence type="ECO:0000313" key="1">
    <source>
        <dbReference type="EMBL" id="MEL0657805.1"/>
    </source>
</evidence>
<evidence type="ECO:0000313" key="2">
    <source>
        <dbReference type="Proteomes" id="UP001366060"/>
    </source>
</evidence>
<sequence>MARQVTYFYQGTKKTIAFSFSQHFDIFEAVAAAEGVDLKSFWAMEKQLEMSSRGQGIMKNYRANEFERMGFSEIKFVRDETKDKENKEKKEK</sequence>
<gene>
    <name evidence="1" type="ORF">V6255_01535</name>
</gene>
<proteinExistence type="predicted"/>
<dbReference type="Pfam" id="PF11173">
    <property type="entry name" value="DUF2960"/>
    <property type="match status" value="1"/>
</dbReference>
<name>A0ABU9H7L8_9GAMM</name>
<dbReference type="RefSeq" id="WP_025564440.1">
    <property type="nucleotide sequence ID" value="NZ_JBAKBA010000002.1"/>
</dbReference>
<organism evidence="1 2">
    <name type="scientific">Psychromonas arctica</name>
    <dbReference type="NCBI Taxonomy" id="168275"/>
    <lineage>
        <taxon>Bacteria</taxon>
        <taxon>Pseudomonadati</taxon>
        <taxon>Pseudomonadota</taxon>
        <taxon>Gammaproteobacteria</taxon>
        <taxon>Alteromonadales</taxon>
        <taxon>Psychromonadaceae</taxon>
        <taxon>Psychromonas</taxon>
    </lineage>
</organism>
<dbReference type="InterPro" id="IPR021343">
    <property type="entry name" value="DUF2960"/>
</dbReference>
<dbReference type="Proteomes" id="UP001366060">
    <property type="component" value="Unassembled WGS sequence"/>
</dbReference>
<dbReference type="EMBL" id="JBAKBA010000002">
    <property type="protein sequence ID" value="MEL0657805.1"/>
    <property type="molecule type" value="Genomic_DNA"/>
</dbReference>
<reference evidence="1 2" key="1">
    <citation type="submission" date="2024-02" db="EMBL/GenBank/DDBJ databases">
        <title>Bacteria isolated from the canopy kelp, Nereocystis luetkeana.</title>
        <authorList>
            <person name="Pfister C.A."/>
            <person name="Younker I.T."/>
            <person name="Light S.H."/>
        </authorList>
    </citation>
    <scope>NUCLEOTIDE SEQUENCE [LARGE SCALE GENOMIC DNA]</scope>
    <source>
        <strain evidence="1 2">TI.2.07</strain>
    </source>
</reference>
<comment type="caution">
    <text evidence="1">The sequence shown here is derived from an EMBL/GenBank/DDBJ whole genome shotgun (WGS) entry which is preliminary data.</text>
</comment>